<dbReference type="InParanoid" id="A0A1E7EWI3"/>
<feature type="compositionally biased region" description="Acidic residues" evidence="1">
    <location>
        <begin position="1"/>
        <end position="21"/>
    </location>
</feature>
<dbReference type="AlphaFoldDB" id="A0A1E7EWI3"/>
<accession>A0A1E7EWI3</accession>
<keyword evidence="3" id="KW-1185">Reference proteome</keyword>
<organism evidence="2 3">
    <name type="scientific">Fragilariopsis cylindrus CCMP1102</name>
    <dbReference type="NCBI Taxonomy" id="635003"/>
    <lineage>
        <taxon>Eukaryota</taxon>
        <taxon>Sar</taxon>
        <taxon>Stramenopiles</taxon>
        <taxon>Ochrophyta</taxon>
        <taxon>Bacillariophyta</taxon>
        <taxon>Bacillariophyceae</taxon>
        <taxon>Bacillariophycidae</taxon>
        <taxon>Bacillariales</taxon>
        <taxon>Bacillariaceae</taxon>
        <taxon>Fragilariopsis</taxon>
    </lineage>
</organism>
<dbReference type="Gene3D" id="2.30.30.140">
    <property type="match status" value="2"/>
</dbReference>
<feature type="compositionally biased region" description="Low complexity" evidence="1">
    <location>
        <begin position="193"/>
        <end position="209"/>
    </location>
</feature>
<dbReference type="EMBL" id="KV784373">
    <property type="protein sequence ID" value="OEU10155.1"/>
    <property type="molecule type" value="Genomic_DNA"/>
</dbReference>
<dbReference type="KEGG" id="fcy:FRACYDRAFT_263982"/>
<name>A0A1E7EWI3_9STRA</name>
<evidence type="ECO:0000256" key="1">
    <source>
        <dbReference type="SAM" id="MobiDB-lite"/>
    </source>
</evidence>
<proteinExistence type="predicted"/>
<evidence type="ECO:0000313" key="2">
    <source>
        <dbReference type="EMBL" id="OEU10155.1"/>
    </source>
</evidence>
<sequence>MSVTEEEEDYIQDDDEEEDDVAFSSKSTKKKIKKESSSSSNATSQQKKKFPVGTLLAVNLFGDDNYFEARLKGYNRSANSKDKNVLWANLHYLHDDKPLQNDLNLLKVIDLSKETIVEYNDDKKKVDDDDETGFLGRRIIVQWPDGKRYTGMIIKYMEDKKNFAFIKYDDGEECWYNLSPTKEKVARNEEAVSNSSSSSSSSNKNSSSSTKKVKQEIVADTDTIERKYPPGTHISVALHHDEHFYDCVVKKYLKRTKAQVEKNTKWGYVEWSEGKTSSKKNGDWIDLNFIKAIKIKPERIITLNEIDDLEEDAIGFLGNRMELKWNDGNEYVGIVTKAMKNNKYFVFLEYDDGDKCWCDLRQESEWSIVDDPKRKASAIKVETSNKKVKATYDSDE</sequence>
<evidence type="ECO:0000313" key="3">
    <source>
        <dbReference type="Proteomes" id="UP000095751"/>
    </source>
</evidence>
<feature type="region of interest" description="Disordered" evidence="1">
    <location>
        <begin position="1"/>
        <end position="46"/>
    </location>
</feature>
<protein>
    <recommendedName>
        <fullName evidence="4">Tudor domain-containing protein</fullName>
    </recommendedName>
</protein>
<dbReference type="CDD" id="cd04508">
    <property type="entry name" value="Tudor_SF"/>
    <property type="match status" value="1"/>
</dbReference>
<dbReference type="Proteomes" id="UP000095751">
    <property type="component" value="Unassembled WGS sequence"/>
</dbReference>
<gene>
    <name evidence="2" type="ORF">FRACYDRAFT_263982</name>
</gene>
<reference evidence="2 3" key="1">
    <citation type="submission" date="2016-09" db="EMBL/GenBank/DDBJ databases">
        <title>Extensive genetic diversity and differential bi-allelic expression allows diatom success in the polar Southern Ocean.</title>
        <authorList>
            <consortium name="DOE Joint Genome Institute"/>
            <person name="Mock T."/>
            <person name="Otillar R.P."/>
            <person name="Strauss J."/>
            <person name="Dupont C."/>
            <person name="Frickenhaus S."/>
            <person name="Maumus F."/>
            <person name="Mcmullan M."/>
            <person name="Sanges R."/>
            <person name="Schmutz J."/>
            <person name="Toseland A."/>
            <person name="Valas R."/>
            <person name="Veluchamy A."/>
            <person name="Ward B.J."/>
            <person name="Allen A."/>
            <person name="Barry K."/>
            <person name="Falciatore A."/>
            <person name="Ferrante M."/>
            <person name="Fortunato A.E."/>
            <person name="Gloeckner G."/>
            <person name="Gruber A."/>
            <person name="Hipkin R."/>
            <person name="Janech M."/>
            <person name="Kroth P."/>
            <person name="Leese F."/>
            <person name="Lindquist E."/>
            <person name="Lyon B.R."/>
            <person name="Martin J."/>
            <person name="Mayer C."/>
            <person name="Parker M."/>
            <person name="Quesneville H."/>
            <person name="Raymond J."/>
            <person name="Uhlig C."/>
            <person name="Valentin K.U."/>
            <person name="Worden A.Z."/>
            <person name="Armbrust E.V."/>
            <person name="Bowler C."/>
            <person name="Green B."/>
            <person name="Moulton V."/>
            <person name="Van Oosterhout C."/>
            <person name="Grigoriev I."/>
        </authorList>
    </citation>
    <scope>NUCLEOTIDE SEQUENCE [LARGE SCALE GENOMIC DNA]</scope>
    <source>
        <strain evidence="2 3">CCMP1102</strain>
    </source>
</reference>
<evidence type="ECO:0008006" key="4">
    <source>
        <dbReference type="Google" id="ProtNLM"/>
    </source>
</evidence>
<feature type="region of interest" description="Disordered" evidence="1">
    <location>
        <begin position="187"/>
        <end position="216"/>
    </location>
</feature>
<dbReference type="OrthoDB" id="56411at2759"/>